<dbReference type="InterPro" id="IPR015421">
    <property type="entry name" value="PyrdxlP-dep_Trfase_major"/>
</dbReference>
<feature type="domain" description="Aminotransferase class I/classII large" evidence="12">
    <location>
        <begin position="15"/>
        <end position="299"/>
    </location>
</feature>
<sequence length="351" mass="40175">MSNKNIYESMKTSSKIRLNGNESSENINEIKLNEIAKDISKLDLNRYPDSNSLNLRKAYSKYCGIPYENIIAGNGSDEMISLVISSYINKGDKVLTLNPDFSMYDYYVSLNEGELIKLDCKGDGSYDVKDLINLGEKEKIKLIIFSNPNNPTGYSIENEDIKEILEAFKDIPVLIDEAYCEFNESTIINEINNYKNLLVTRTLSKAFGAAAIRVGFLIGNLEIINKLSKAKVPYNVNSISQIIGTKVLENIDRMKENLKTTLKERERLIQELKILTNNNEVKEIKFYKSSGNYIFGRSIYKDILLNLLSNNDIEIRSFKDDTFRITIGSFEENNLVLRVIKEFLDERSCYK</sequence>
<dbReference type="GO" id="GO:0000105">
    <property type="term" value="P:L-histidine biosynthetic process"/>
    <property type="evidence" value="ECO:0007669"/>
    <property type="project" value="UniProtKB-KW"/>
</dbReference>
<comment type="cofactor">
    <cofactor evidence="1 10">
        <name>pyridoxal 5'-phosphate</name>
        <dbReference type="ChEBI" id="CHEBI:597326"/>
    </cofactor>
</comment>
<dbReference type="AlphaFoldDB" id="A0A0A7FY48"/>
<dbReference type="Gene3D" id="3.90.1150.10">
    <property type="entry name" value="Aspartate Aminotransferase, domain 1"/>
    <property type="match status" value="1"/>
</dbReference>
<dbReference type="EMBL" id="CP006905">
    <property type="protein sequence ID" value="AIY83810.1"/>
    <property type="molecule type" value="Genomic_DNA"/>
</dbReference>
<gene>
    <name evidence="13" type="primary">hisC</name>
    <name evidence="13" type="ORF">U729_1854</name>
</gene>
<protein>
    <submittedName>
        <fullName evidence="13">Histidinol-phosphate transaminase</fullName>
        <ecNumber evidence="13">2.6.1.9</ecNumber>
    </submittedName>
</protein>
<keyword evidence="6 13" id="KW-0808">Transferase</keyword>
<dbReference type="SUPFAM" id="SSF53383">
    <property type="entry name" value="PLP-dependent transferases"/>
    <property type="match status" value="1"/>
</dbReference>
<evidence type="ECO:0000256" key="3">
    <source>
        <dbReference type="ARBA" id="ARBA00011738"/>
    </source>
</evidence>
<dbReference type="GO" id="GO:0004400">
    <property type="term" value="F:histidinol-phosphate transaminase activity"/>
    <property type="evidence" value="ECO:0007669"/>
    <property type="project" value="UniProtKB-EC"/>
</dbReference>
<dbReference type="NCBIfam" id="TIGR01141">
    <property type="entry name" value="hisC"/>
    <property type="match status" value="1"/>
</dbReference>
<keyword evidence="7 10" id="KW-0663">Pyridoxal phosphate</keyword>
<comment type="similarity">
    <text evidence="2">Belongs to the class-II pyridoxal-phosphate-dependent aminotransferase family. Histidinol-phosphate aminotransferase subfamily.</text>
</comment>
<evidence type="ECO:0000256" key="1">
    <source>
        <dbReference type="ARBA" id="ARBA00001933"/>
    </source>
</evidence>
<dbReference type="GO" id="GO:0030170">
    <property type="term" value="F:pyridoxal phosphate binding"/>
    <property type="evidence" value="ECO:0007669"/>
    <property type="project" value="InterPro"/>
</dbReference>
<accession>A0A0A7FY48</accession>
<dbReference type="InterPro" id="IPR015422">
    <property type="entry name" value="PyrdxlP-dep_Trfase_small"/>
</dbReference>
<comment type="subunit">
    <text evidence="3">Homodimer.</text>
</comment>
<dbReference type="eggNOG" id="COG0079">
    <property type="taxonomic scope" value="Bacteria"/>
</dbReference>
<keyword evidence="8" id="KW-0368">Histidine biosynthesis</keyword>
<dbReference type="CDD" id="cd00609">
    <property type="entry name" value="AAT_like"/>
    <property type="match status" value="1"/>
</dbReference>
<evidence type="ECO:0000256" key="11">
    <source>
        <dbReference type="SAM" id="Coils"/>
    </source>
</evidence>
<evidence type="ECO:0000259" key="12">
    <source>
        <dbReference type="Pfam" id="PF00155"/>
    </source>
</evidence>
<dbReference type="PROSITE" id="PS00599">
    <property type="entry name" value="AA_TRANSFER_CLASS_2"/>
    <property type="match status" value="1"/>
</dbReference>
<proteinExistence type="inferred from homology"/>
<keyword evidence="11" id="KW-0175">Coiled coil</keyword>
<evidence type="ECO:0000256" key="4">
    <source>
        <dbReference type="ARBA" id="ARBA00022576"/>
    </source>
</evidence>
<dbReference type="Proteomes" id="UP000030635">
    <property type="component" value="Chromosome"/>
</dbReference>
<feature type="coiled-coil region" evidence="11">
    <location>
        <begin position="248"/>
        <end position="285"/>
    </location>
</feature>
<comment type="pathway">
    <text evidence="9">Amino-acid biosynthesis.</text>
</comment>
<dbReference type="RefSeq" id="WP_052139511.1">
    <property type="nucleotide sequence ID" value="NZ_CP006905.1"/>
</dbReference>
<dbReference type="Gene3D" id="3.40.640.10">
    <property type="entry name" value="Type I PLP-dependent aspartate aminotransferase-like (Major domain)"/>
    <property type="match status" value="1"/>
</dbReference>
<dbReference type="InterPro" id="IPR004839">
    <property type="entry name" value="Aminotransferase_I/II_large"/>
</dbReference>
<dbReference type="InterPro" id="IPR005861">
    <property type="entry name" value="HisP_aminotrans"/>
</dbReference>
<reference evidence="13 14" key="1">
    <citation type="journal article" date="2015" name="Infect. Genet. Evol.">
        <title>Genomic sequences of six botulinum neurotoxin-producing strains representing three clostridial species illustrate the mobility and diversity of botulinum neurotoxin genes.</title>
        <authorList>
            <person name="Smith T.J."/>
            <person name="Hill K.K."/>
            <person name="Xie G."/>
            <person name="Foley B.T."/>
            <person name="Williamson C.H."/>
            <person name="Foster J.T."/>
            <person name="Johnson S.L."/>
            <person name="Chertkov O."/>
            <person name="Teshima H."/>
            <person name="Gibbons H.S."/>
            <person name="Johnsky L.A."/>
            <person name="Karavis M.A."/>
            <person name="Smith L.A."/>
        </authorList>
    </citation>
    <scope>NUCLEOTIDE SEQUENCE [LARGE SCALE GENOMIC DNA]</scope>
    <source>
        <strain evidence="13">Sullivan</strain>
    </source>
</reference>
<keyword evidence="5" id="KW-0028">Amino-acid biosynthesis</keyword>
<keyword evidence="4 13" id="KW-0032">Aminotransferase</keyword>
<dbReference type="PANTHER" id="PTHR42885:SF2">
    <property type="entry name" value="HISTIDINOL-PHOSPHATE AMINOTRANSFERASE"/>
    <property type="match status" value="1"/>
</dbReference>
<evidence type="ECO:0000256" key="8">
    <source>
        <dbReference type="ARBA" id="ARBA00023102"/>
    </source>
</evidence>
<evidence type="ECO:0000256" key="10">
    <source>
        <dbReference type="RuleBase" id="RU003693"/>
    </source>
</evidence>
<dbReference type="HOGENOM" id="CLU_017584_3_1_9"/>
<evidence type="ECO:0000256" key="9">
    <source>
        <dbReference type="ARBA" id="ARBA00029440"/>
    </source>
</evidence>
<name>A0A0A7FY48_9CLOT</name>
<dbReference type="InterPro" id="IPR015424">
    <property type="entry name" value="PyrdxlP-dep_Trfase"/>
</dbReference>
<evidence type="ECO:0000256" key="7">
    <source>
        <dbReference type="ARBA" id="ARBA00022898"/>
    </source>
</evidence>
<dbReference type="Pfam" id="PF00155">
    <property type="entry name" value="Aminotran_1_2"/>
    <property type="match status" value="1"/>
</dbReference>
<dbReference type="STRING" id="1561.NPD11_1162"/>
<keyword evidence="14" id="KW-1185">Reference proteome</keyword>
<dbReference type="EC" id="2.6.1.9" evidence="13"/>
<evidence type="ECO:0000313" key="14">
    <source>
        <dbReference type="Proteomes" id="UP000030635"/>
    </source>
</evidence>
<organism evidence="13 14">
    <name type="scientific">Clostridium baratii str. Sullivan</name>
    <dbReference type="NCBI Taxonomy" id="1415775"/>
    <lineage>
        <taxon>Bacteria</taxon>
        <taxon>Bacillati</taxon>
        <taxon>Bacillota</taxon>
        <taxon>Clostridia</taxon>
        <taxon>Eubacteriales</taxon>
        <taxon>Clostridiaceae</taxon>
        <taxon>Clostridium</taxon>
    </lineage>
</organism>
<dbReference type="PANTHER" id="PTHR42885">
    <property type="entry name" value="HISTIDINOL-PHOSPHATE AMINOTRANSFERASE-RELATED"/>
    <property type="match status" value="1"/>
</dbReference>
<evidence type="ECO:0000256" key="6">
    <source>
        <dbReference type="ARBA" id="ARBA00022679"/>
    </source>
</evidence>
<evidence type="ECO:0000313" key="13">
    <source>
        <dbReference type="EMBL" id="AIY83810.1"/>
    </source>
</evidence>
<evidence type="ECO:0000256" key="2">
    <source>
        <dbReference type="ARBA" id="ARBA00007970"/>
    </source>
</evidence>
<dbReference type="KEGG" id="cbv:U729_1854"/>
<dbReference type="InterPro" id="IPR001917">
    <property type="entry name" value="Aminotrans_II_pyridoxalP_BS"/>
</dbReference>
<evidence type="ECO:0000256" key="5">
    <source>
        <dbReference type="ARBA" id="ARBA00022605"/>
    </source>
</evidence>